<accession>A0A2V2XC71</accession>
<keyword evidence="3" id="KW-0547">Nucleotide-binding</keyword>
<dbReference type="VEuPathDB" id="TriTrypDB:TcBrA4_0001120"/>
<evidence type="ECO:0000259" key="7">
    <source>
        <dbReference type="Pfam" id="PF16575"/>
    </source>
</evidence>
<name>A0A2V2XC71_TRYCR</name>
<proteinExistence type="inferred from homology"/>
<gene>
    <name evidence="8" type="ORF">C3747_15g169</name>
</gene>
<dbReference type="GO" id="GO:0051731">
    <property type="term" value="F:polynucleotide 5'-hydroxyl-kinase activity"/>
    <property type="evidence" value="ECO:0007669"/>
    <property type="project" value="InterPro"/>
</dbReference>
<dbReference type="EMBL" id="PRFC01000015">
    <property type="protein sequence ID" value="PWV18022.1"/>
    <property type="molecule type" value="Genomic_DNA"/>
</dbReference>
<evidence type="ECO:0000256" key="2">
    <source>
        <dbReference type="ARBA" id="ARBA00022679"/>
    </source>
</evidence>
<evidence type="ECO:0000256" key="6">
    <source>
        <dbReference type="SAM" id="MobiDB-lite"/>
    </source>
</evidence>
<dbReference type="VEuPathDB" id="TriTrypDB:C4B63_45g85"/>
<dbReference type="Pfam" id="PF16575">
    <property type="entry name" value="CLP1_P"/>
    <property type="match status" value="1"/>
</dbReference>
<dbReference type="VEuPathDB" id="TriTrypDB:TcCLB.508543.160"/>
<feature type="region of interest" description="Disordered" evidence="6">
    <location>
        <begin position="125"/>
        <end position="298"/>
    </location>
</feature>
<dbReference type="VEuPathDB" id="TriTrypDB:TCDM_01706"/>
<protein>
    <recommendedName>
        <fullName evidence="7">Clp1 P-loop domain-containing protein</fullName>
    </recommendedName>
</protein>
<evidence type="ECO:0000256" key="1">
    <source>
        <dbReference type="ARBA" id="ARBA00011003"/>
    </source>
</evidence>
<dbReference type="OrthoDB" id="2405412at2759"/>
<dbReference type="VEuPathDB" id="TriTrypDB:TCDM_01705"/>
<sequence>MRRTRRLLSTGTTEVSAGAEETTTRGGGIPLVHPWAPSDAVTALPEGGNRDDMDTAPPVKRLKLPDKVLTRLGKTPSASGRGNVEEDSAAEGVAEVIRLKKLAAAKHHASASDIEAGDDLRALVSVRRIPRPQPRQGEGQQRRGELNPPAEHFANSNDEFIRFAATGGAEDSDSSSLISSWSDEKLQDDDGNADARAEKQRRVIDRHFAGYESENIESLSEEEEEEEEEEETSGSESSENDDGGEDDKDNNIPPKNEGDRAGFGLLERRRQQQREQQAQKGKMGAVRDEGGVDAATNHNSDRRYRYTSMFFEMHIAREAMRPCHHTLMCLSGPVTVQGPCGIIGFGIGEVAVGGFFLGKKQINLYSEADRVVLTPVQRLKSKNAGLESLPVPVPFSFKAKNDPVTVVPPTIRESYEDAADDNDVEIFGAIDWVWVETTIRSWRGRFANKMPSIVLVVQPYEPYGLPPTRRHRLKGKGKKLNDAFMDVPRFVARGNDVGIDAVLLPEVIPAIVKQATGVVVVLGSQNIGKSTLARFITNALFSQHGVCYWLDLDLGQPEFSPPGVFSLYCVKQPLLRPRDTKKVKLVKGFFLGGSRPRCPVATAIAIEQLCAIVGPLQRRFPVVVNTHGWVLSTGRRMTVEAIRRLQPKHIVHLVKEGETRWARDSELLMCPTKGLNSEVLHKRFFVRRAELENTKRKVNDVIGRLPYPHSVMNRPEYATTAEWSGRVHTVNVTRSEGSLQQGIQPKASAIRSAIWQQHLAPIFCYYETLDEKRRQNGGSELQLTEADESTTLFKGQLRQFDSIVLAGVDDARDMTDDMVCAALEHSVVALSFSLVPSSPPLACVTQRQEASNGPLGNYRSLMDMPKGFSFSCFGFVESTEAEMRVSKEVKIRLPYHRDVVRGMLSKEDDTKMIRVSLACTLAACTDTAALEAYFYGGDEGGK</sequence>
<evidence type="ECO:0000256" key="3">
    <source>
        <dbReference type="ARBA" id="ARBA00022741"/>
    </source>
</evidence>
<keyword evidence="5" id="KW-0067">ATP-binding</keyword>
<dbReference type="VEuPathDB" id="TriTrypDB:TcCL_ESM02498"/>
<dbReference type="VEuPathDB" id="TriTrypDB:C4B63_45g86"/>
<feature type="domain" description="Clp1 P-loop" evidence="7">
    <location>
        <begin position="523"/>
        <end position="658"/>
    </location>
</feature>
<dbReference type="VEuPathDB" id="TriTrypDB:TCSYLVIO_009757"/>
<dbReference type="VEuPathDB" id="TriTrypDB:TcCLB.506401.240"/>
<organism evidence="8 9">
    <name type="scientific">Trypanosoma cruzi</name>
    <dbReference type="NCBI Taxonomy" id="5693"/>
    <lineage>
        <taxon>Eukaryota</taxon>
        <taxon>Discoba</taxon>
        <taxon>Euglenozoa</taxon>
        <taxon>Kinetoplastea</taxon>
        <taxon>Metakinetoplastina</taxon>
        <taxon>Trypanosomatida</taxon>
        <taxon>Trypanosomatidae</taxon>
        <taxon>Trypanosoma</taxon>
        <taxon>Schizotrypanum</taxon>
    </lineage>
</organism>
<dbReference type="GO" id="GO:0005634">
    <property type="term" value="C:nucleus"/>
    <property type="evidence" value="ECO:0007669"/>
    <property type="project" value="TreeGrafter"/>
</dbReference>
<keyword evidence="2" id="KW-0808">Transferase</keyword>
<evidence type="ECO:0000256" key="4">
    <source>
        <dbReference type="ARBA" id="ARBA00022777"/>
    </source>
</evidence>
<dbReference type="SUPFAM" id="SSF52540">
    <property type="entry name" value="P-loop containing nucleoside triphosphate hydrolases"/>
    <property type="match status" value="1"/>
</dbReference>
<dbReference type="VEuPathDB" id="TriTrypDB:TcG_03024"/>
<dbReference type="AlphaFoldDB" id="A0A2V2XC71"/>
<dbReference type="GO" id="GO:0000448">
    <property type="term" value="P:cleavage in ITS2 between 5.8S rRNA and LSU-rRNA of tricistronic rRNA transcript (SSU-rRNA, 5.8S rRNA, LSU-rRNA)"/>
    <property type="evidence" value="ECO:0007669"/>
    <property type="project" value="TreeGrafter"/>
</dbReference>
<dbReference type="VEuPathDB" id="TriTrypDB:C4B63_45g88"/>
<comment type="caution">
    <text evidence="8">The sequence shown here is derived from an EMBL/GenBank/DDBJ whole genome shotgun (WGS) entry which is preliminary data.</text>
</comment>
<feature type="compositionally biased region" description="Basic and acidic residues" evidence="6">
    <location>
        <begin position="256"/>
        <end position="273"/>
    </location>
</feature>
<evidence type="ECO:0000313" key="9">
    <source>
        <dbReference type="Proteomes" id="UP000246078"/>
    </source>
</evidence>
<reference evidence="8 9" key="1">
    <citation type="journal article" date="2018" name="Microb. Genom.">
        <title>Expanding an expanded genome: long-read sequencing of Trypanosoma cruzi.</title>
        <authorList>
            <person name="Berna L."/>
            <person name="Rodriguez M."/>
            <person name="Chiribao M.L."/>
            <person name="Parodi-Talice A."/>
            <person name="Pita S."/>
            <person name="Rijo G."/>
            <person name="Alvarez-Valin F."/>
            <person name="Robello C."/>
        </authorList>
    </citation>
    <scope>NUCLEOTIDE SEQUENCE [LARGE SCALE GENOMIC DNA]</scope>
    <source>
        <strain evidence="8 9">TCC</strain>
    </source>
</reference>
<dbReference type="VEuPathDB" id="TriTrypDB:ECC02_000867"/>
<feature type="compositionally biased region" description="Acidic residues" evidence="6">
    <location>
        <begin position="219"/>
        <end position="248"/>
    </location>
</feature>
<feature type="region of interest" description="Disordered" evidence="6">
    <location>
        <begin position="1"/>
        <end position="89"/>
    </location>
</feature>
<dbReference type="InterPro" id="IPR027417">
    <property type="entry name" value="P-loop_NTPase"/>
</dbReference>
<evidence type="ECO:0000256" key="5">
    <source>
        <dbReference type="ARBA" id="ARBA00022840"/>
    </source>
</evidence>
<dbReference type="GO" id="GO:0005524">
    <property type="term" value="F:ATP binding"/>
    <property type="evidence" value="ECO:0007669"/>
    <property type="project" value="UniProtKB-KW"/>
</dbReference>
<dbReference type="SMR" id="A0A2V2XC71"/>
<dbReference type="VEuPathDB" id="TriTrypDB:Tc_MARK_8281"/>
<dbReference type="VEuPathDB" id="TriTrypDB:C3747_15g169"/>
<dbReference type="VEuPathDB" id="TriTrypDB:TcG_03025"/>
<dbReference type="VEuPathDB" id="TriTrypDB:C4B63_45g87"/>
<dbReference type="Gene3D" id="3.40.50.300">
    <property type="entry name" value="P-loop containing nucleotide triphosphate hydrolases"/>
    <property type="match status" value="1"/>
</dbReference>
<comment type="similarity">
    <text evidence="1">Belongs to the Clp1 family. NOL9/GRC3 subfamily.</text>
</comment>
<dbReference type="PANTHER" id="PTHR12755">
    <property type="entry name" value="CLEAVAGE/POLYADENYLATION FACTOR IA SUBUNIT CLP1P"/>
    <property type="match status" value="1"/>
</dbReference>
<dbReference type="OMA" id="THICIIS"/>
<feature type="compositionally biased region" description="Low complexity" evidence="6">
    <location>
        <begin position="7"/>
        <end position="21"/>
    </location>
</feature>
<dbReference type="Proteomes" id="UP000246078">
    <property type="component" value="Unassembled WGS sequence"/>
</dbReference>
<dbReference type="InterPro" id="IPR045116">
    <property type="entry name" value="Clp1/Grc3"/>
</dbReference>
<keyword evidence="4" id="KW-0418">Kinase</keyword>
<feature type="compositionally biased region" description="Basic and acidic residues" evidence="6">
    <location>
        <begin position="193"/>
        <end position="209"/>
    </location>
</feature>
<dbReference type="PANTHER" id="PTHR12755:SF3">
    <property type="entry name" value="POLYNUCLEOTIDE 5'-HYDROXYL-KINASE NOL9"/>
    <property type="match status" value="1"/>
</dbReference>
<evidence type="ECO:0000313" key="8">
    <source>
        <dbReference type="EMBL" id="PWV18022.1"/>
    </source>
</evidence>
<dbReference type="InterPro" id="IPR032319">
    <property type="entry name" value="CLP1_P"/>
</dbReference>